<evidence type="ECO:0000256" key="1">
    <source>
        <dbReference type="SAM" id="MobiDB-lite"/>
    </source>
</evidence>
<feature type="compositionally biased region" description="Polar residues" evidence="1">
    <location>
        <begin position="218"/>
        <end position="229"/>
    </location>
</feature>
<dbReference type="OrthoDB" id="414945at2759"/>
<protein>
    <submittedName>
        <fullName evidence="4">Reverse transcriptase RNA-dependent DNA polymerase</fullName>
    </submittedName>
</protein>
<feature type="compositionally biased region" description="Low complexity" evidence="1">
    <location>
        <begin position="533"/>
        <end position="556"/>
    </location>
</feature>
<dbReference type="InterPro" id="IPR054722">
    <property type="entry name" value="PolX-like_BBD"/>
</dbReference>
<dbReference type="CDD" id="cd09272">
    <property type="entry name" value="RNase_HI_RT_Ty1"/>
    <property type="match status" value="1"/>
</dbReference>
<dbReference type="AlphaFoldDB" id="A0A8T1ZTQ8"/>
<feature type="compositionally biased region" description="Pro residues" evidence="1">
    <location>
        <begin position="557"/>
        <end position="581"/>
    </location>
</feature>
<keyword evidence="4" id="KW-0548">Nucleotidyltransferase</keyword>
<dbReference type="InterPro" id="IPR013103">
    <property type="entry name" value="RVT_2"/>
</dbReference>
<feature type="region of interest" description="Disordered" evidence="1">
    <location>
        <begin position="465"/>
        <end position="597"/>
    </location>
</feature>
<feature type="compositionally biased region" description="Polar residues" evidence="1">
    <location>
        <begin position="485"/>
        <end position="525"/>
    </location>
</feature>
<sequence>MSTTGSPASASEMIAVSGSTTLLNLNMSNVTKLTASNFLMWGRQVRALLDGYDLVGYLDGSVTAPPPTITTEGVVTTNDAYVLWKRQDQLIFSALLGAISVSVQSLLSKANTTAEIWETLTSTYANPSRSHVQQLRQQLKLWKKGTKAIDVYFQGLTTKFDQLALLGKPLEHDEQIEFILEGLTDDYKKVVDQIEGRDKSPSLTEVYEKLLHQENKLAAQTESSPSLPVTANVANYRGNNNNNNARNHGRQNNRGSNGNWQQNQSNTQRQQYTPRPYQGKCQICGVHGHSARRCSQLQLQVNSNHSNQSSVSSYAPWQPRAHMATAPVYNSGNWLLDSGATHHLTSDLNNLSLHQPYNGGEEVTIADGSGMSISHTGSALLPTPTRSLALNDVLYVPDVQKNLISVYRMCNTNGVSVEFFPAHFQVKDLSTGARLLQGKTKNELYEWPSTPETPSFVPATTVPILPRPLIQPPSQSPLCSDPHRSTSPSAVSHSPATSNQPSSQQLSPATTPRNTSNHLGHNTITGPLPLPSPETNSTGPSPSSSPSHSSSTSPNPEKSPTPQPSPSPSPIPIPPPLPPNHHPMKTRSKNNIIKPKTKISLVATTTKLKPKIPKTVAEALQDPNWRQAMCDEINAQTRNGTYELVPPEATQNIIGCKWVFTLKYLPNGVLDRYKARLVAKGFNQRYGHDFTETFSPVIKSTTVRSVLHVAVSKGWSIRQIDVNNAFLQGTLTEEVYVKQPPGFVDRDHPNYVCRLRKALYGLKQAPRAWYQELRNYLLHLGFVNSTADTSLFTHHTGPHIAYVLVYVDDMLITGNNKTFIANFIATLDARFSLKDLGEMSYFLGIEATRNSQGLHLMQKRYIIDLLAKTNMLETRPVSTPMAAAPKLSLTSGTPLETPSEYRAVLGSLQYLSFTRPDIAYAVNRLAQFMHRPTDLHWQAAKRILRYLAGTASHGIFLRSDTPLVLHAYSDADWAGDMEDCVSTNAYILYLGGNPISWSSKKQRGVARSSTEAEYRAVANTASELRWVCSLFTELGIPLPAPPVIYCDNVGATYLSANPVFHSRMKHIALDFHFVRDHVQAGALRVTHVSTHDQLADALTKPLPRSRFTELMSKIGVAQAPPS</sequence>
<accession>A0A8T1ZTQ8</accession>
<keyword evidence="5" id="KW-1185">Reference proteome</keyword>
<dbReference type="PANTHER" id="PTHR11439:SF455">
    <property type="entry name" value="RLK (RECEPTOR-LIKE PROTEIN KINASE) 8, PUTATIVE-RELATED"/>
    <property type="match status" value="1"/>
</dbReference>
<keyword evidence="4" id="KW-0695">RNA-directed DNA polymerase</keyword>
<dbReference type="Pfam" id="PF07727">
    <property type="entry name" value="RVT_2"/>
    <property type="match status" value="1"/>
</dbReference>
<feature type="domain" description="Reverse transcriptase Ty1/copia-type" evidence="2">
    <location>
        <begin position="640"/>
        <end position="882"/>
    </location>
</feature>
<keyword evidence="4" id="KW-0808">Transferase</keyword>
<reference evidence="4 5" key="1">
    <citation type="submission" date="2020-12" db="EMBL/GenBank/DDBJ databases">
        <title>Concerted genomic and epigenomic changes stabilize Arabidopsis allopolyploids.</title>
        <authorList>
            <person name="Chen Z."/>
        </authorList>
    </citation>
    <scope>NUCLEOTIDE SEQUENCE [LARGE SCALE GENOMIC DNA]</scope>
    <source>
        <strain evidence="4">As9502</strain>
        <tissue evidence="4">Leaf</tissue>
    </source>
</reference>
<comment type="caution">
    <text evidence="4">The sequence shown here is derived from an EMBL/GenBank/DDBJ whole genome shotgun (WGS) entry which is preliminary data.</text>
</comment>
<dbReference type="Proteomes" id="UP000694251">
    <property type="component" value="Chromosome 10"/>
</dbReference>
<feature type="compositionally biased region" description="Pro residues" evidence="1">
    <location>
        <begin position="465"/>
        <end position="475"/>
    </location>
</feature>
<dbReference type="Pfam" id="PF22936">
    <property type="entry name" value="Pol_BBD"/>
    <property type="match status" value="1"/>
</dbReference>
<proteinExistence type="predicted"/>
<evidence type="ECO:0000259" key="3">
    <source>
        <dbReference type="Pfam" id="PF22936"/>
    </source>
</evidence>
<feature type="compositionally biased region" description="Low complexity" evidence="1">
    <location>
        <begin position="231"/>
        <end position="271"/>
    </location>
</feature>
<dbReference type="Pfam" id="PF14223">
    <property type="entry name" value="Retrotran_gag_2"/>
    <property type="match status" value="1"/>
</dbReference>
<evidence type="ECO:0000313" key="4">
    <source>
        <dbReference type="EMBL" id="KAG7563269.1"/>
    </source>
</evidence>
<dbReference type="GO" id="GO:0003964">
    <property type="term" value="F:RNA-directed DNA polymerase activity"/>
    <property type="evidence" value="ECO:0007669"/>
    <property type="project" value="UniProtKB-KW"/>
</dbReference>
<dbReference type="EMBL" id="JAEFBJ010000010">
    <property type="protein sequence ID" value="KAG7563269.1"/>
    <property type="molecule type" value="Genomic_DNA"/>
</dbReference>
<name>A0A8T1ZTQ8_ARASU</name>
<feature type="region of interest" description="Disordered" evidence="1">
    <location>
        <begin position="217"/>
        <end position="274"/>
    </location>
</feature>
<feature type="domain" description="Retrovirus-related Pol polyprotein from transposon TNT 1-94-like beta-barrel" evidence="3">
    <location>
        <begin position="334"/>
        <end position="411"/>
    </location>
</feature>
<organism evidence="4 5">
    <name type="scientific">Arabidopsis suecica</name>
    <name type="common">Swedish thale-cress</name>
    <name type="synonym">Cardaminopsis suecica</name>
    <dbReference type="NCBI Taxonomy" id="45249"/>
    <lineage>
        <taxon>Eukaryota</taxon>
        <taxon>Viridiplantae</taxon>
        <taxon>Streptophyta</taxon>
        <taxon>Embryophyta</taxon>
        <taxon>Tracheophyta</taxon>
        <taxon>Spermatophyta</taxon>
        <taxon>Magnoliopsida</taxon>
        <taxon>eudicotyledons</taxon>
        <taxon>Gunneridae</taxon>
        <taxon>Pentapetalae</taxon>
        <taxon>rosids</taxon>
        <taxon>malvids</taxon>
        <taxon>Brassicales</taxon>
        <taxon>Brassicaceae</taxon>
        <taxon>Camelineae</taxon>
        <taxon>Arabidopsis</taxon>
    </lineage>
</organism>
<gene>
    <name evidence="4" type="ORF">ISN44_As10g000920</name>
</gene>
<evidence type="ECO:0000313" key="5">
    <source>
        <dbReference type="Proteomes" id="UP000694251"/>
    </source>
</evidence>
<dbReference type="PANTHER" id="PTHR11439">
    <property type="entry name" value="GAG-POL-RELATED RETROTRANSPOSON"/>
    <property type="match status" value="1"/>
</dbReference>
<evidence type="ECO:0000259" key="2">
    <source>
        <dbReference type="Pfam" id="PF07727"/>
    </source>
</evidence>